<sequence>MKRLMRPDVAATTAIAPGPQTPAISRASVRLAGLASGTTLSQAPIARYAAMLAAVAGCRRFSTTRHGLAQVSSGHGGPQTMSSSERLQFLLWKAWQGLATKGRPRPSAQEIRESFAFYEGCQKMLRPPRLVIDVAAGGSHGTLSLVFRAYRHAQQALVVGPSEPSSFAHLRSAWLPEDEGTSRAAAYEALNLCDGGWLQDLLERRQINPEKAVVVASRACGPLADELLSQCLAVGVEFALAACCQTEVAGWTRGRALKDAVRVLDSTSMTGTGTALDTAADLARFGLVSGTPGFTARLRPLPAGWTGRKGSQQRRLILGLREDEKTVLVAGSGQQAVLQRAIDGRRHMESARSLREETSYAQDVLGDDRLVAPAATFRVPKQVWMLWLDGWSEAPEVSRRCLESWKLHNPEWQVRAISRADLPAWLGAYFPVHQRLRSALAAEAGWPALRLAAAESDLIRLALLFVHGGVWADATILCRRSLHCWLPAATAASGFFAFSTEREREPVMSSFLASTPGHSIVASWLRQVMVHWFTPSAARTDFGYFWLHTIFGQVVEQDQLAKQAWAATPRHTAESGRQGPHLFVPYVQRLWPAPGPEIRAAVDADASTPMWKLTNWESDLHLRSDSTFWLLCSDSCARAAQHQDAELRVGSQCAPSSPSSSSSPDHCSADFSEAMISMAGAACEDAVASHARTESLQKIVLHFHAPAQLPAQLQIARLFKHQLKHTTTQSQHALPLIVQPLPVPWWQQNPMQSLRSLLLPILLCRPLSQLASMDDTTHRKINERVTQECRCATFTHSDGGVSAGPIRREGGTAASCCYKLFGEGPFEPARSGAPIFVGRMEQLRALLRLADPSALPASTNKVMAEGTGVGLAVHKCGPFFVLDGDPQPCALGPPVVYAPDGETFLQAMKISEGQ</sequence>
<dbReference type="InterPro" id="IPR008441">
    <property type="entry name" value="AfumC-like_glycosyl_Trfase"/>
</dbReference>
<reference evidence="1" key="1">
    <citation type="submission" date="2021-02" db="EMBL/GenBank/DDBJ databases">
        <authorList>
            <person name="Dougan E. K."/>
            <person name="Rhodes N."/>
            <person name="Thang M."/>
            <person name="Chan C."/>
        </authorList>
    </citation>
    <scope>NUCLEOTIDE SEQUENCE</scope>
</reference>
<dbReference type="GO" id="GO:0016020">
    <property type="term" value="C:membrane"/>
    <property type="evidence" value="ECO:0007669"/>
    <property type="project" value="GOC"/>
</dbReference>
<dbReference type="SUPFAM" id="SSF53448">
    <property type="entry name" value="Nucleotide-diphospho-sugar transferases"/>
    <property type="match status" value="1"/>
</dbReference>
<name>A0A813HYK3_POLGL</name>
<dbReference type="InterPro" id="IPR051706">
    <property type="entry name" value="Glycosyltransferase_domain"/>
</dbReference>
<dbReference type="Gene3D" id="3.90.550.20">
    <property type="match status" value="1"/>
</dbReference>
<dbReference type="InterPro" id="IPR029044">
    <property type="entry name" value="Nucleotide-diphossugar_trans"/>
</dbReference>
<evidence type="ECO:0000313" key="2">
    <source>
        <dbReference type="Proteomes" id="UP000654075"/>
    </source>
</evidence>
<evidence type="ECO:0000313" key="1">
    <source>
        <dbReference type="EMBL" id="CAE8642822.1"/>
    </source>
</evidence>
<dbReference type="Proteomes" id="UP000654075">
    <property type="component" value="Unassembled WGS sequence"/>
</dbReference>
<dbReference type="EMBL" id="CAJNNV010033214">
    <property type="protein sequence ID" value="CAE8642822.1"/>
    <property type="molecule type" value="Genomic_DNA"/>
</dbReference>
<dbReference type="GO" id="GO:0000030">
    <property type="term" value="F:mannosyltransferase activity"/>
    <property type="evidence" value="ECO:0007669"/>
    <property type="project" value="TreeGrafter"/>
</dbReference>
<dbReference type="PANTHER" id="PTHR32385">
    <property type="entry name" value="MANNOSYL PHOSPHORYLINOSITOL CERAMIDE SYNTHASE"/>
    <property type="match status" value="1"/>
</dbReference>
<organism evidence="1 2">
    <name type="scientific">Polarella glacialis</name>
    <name type="common">Dinoflagellate</name>
    <dbReference type="NCBI Taxonomy" id="89957"/>
    <lineage>
        <taxon>Eukaryota</taxon>
        <taxon>Sar</taxon>
        <taxon>Alveolata</taxon>
        <taxon>Dinophyceae</taxon>
        <taxon>Suessiales</taxon>
        <taxon>Suessiaceae</taxon>
        <taxon>Polarella</taxon>
    </lineage>
</organism>
<keyword evidence="2" id="KW-1185">Reference proteome</keyword>
<dbReference type="PANTHER" id="PTHR32385:SF15">
    <property type="entry name" value="INOSITOL PHOSPHOCERAMIDE MANNOSYLTRANSFERASE 1"/>
    <property type="match status" value="1"/>
</dbReference>
<proteinExistence type="predicted"/>
<gene>
    <name evidence="1" type="ORF">PGLA1383_LOCUS57223</name>
</gene>
<comment type="caution">
    <text evidence="1">The sequence shown here is derived from an EMBL/GenBank/DDBJ whole genome shotgun (WGS) entry which is preliminary data.</text>
</comment>
<dbReference type="Pfam" id="PF05704">
    <property type="entry name" value="Caps_synth"/>
    <property type="match status" value="1"/>
</dbReference>
<dbReference type="AlphaFoldDB" id="A0A813HYK3"/>
<dbReference type="GO" id="GO:0051999">
    <property type="term" value="P:mannosyl-inositol phosphorylceramide biosynthetic process"/>
    <property type="evidence" value="ECO:0007669"/>
    <property type="project" value="TreeGrafter"/>
</dbReference>
<accession>A0A813HYK3</accession>
<protein>
    <submittedName>
        <fullName evidence="1">Uncharacterized protein</fullName>
    </submittedName>
</protein>
<dbReference type="OrthoDB" id="409543at2759"/>